<dbReference type="AlphaFoldDB" id="A0A8J4AEQ8"/>
<keyword evidence="1" id="KW-0812">Transmembrane</keyword>
<gene>
    <name evidence="2" type="ORF">NUM_52250</name>
</gene>
<dbReference type="Proteomes" id="UP000614996">
    <property type="component" value="Unassembled WGS sequence"/>
</dbReference>
<keyword evidence="1" id="KW-0472">Membrane</keyword>
<reference evidence="3" key="1">
    <citation type="journal article" date="2021" name="Int. J. Syst. Evol. Microbiol.">
        <title>Actinocatenispora comari sp. nov., an endophytic actinomycete isolated from aerial parts of Comarum salesowianum.</title>
        <authorList>
            <person name="Oyunbileg N."/>
            <person name="Iizaka Y."/>
            <person name="Hamada M."/>
            <person name="Davaapurev B.O."/>
            <person name="Fukumoto A."/>
            <person name="Tsetseg B."/>
            <person name="Kato F."/>
            <person name="Tamura T."/>
            <person name="Batkhuu J."/>
            <person name="Anzai Y."/>
        </authorList>
    </citation>
    <scope>NUCLEOTIDE SEQUENCE [LARGE SCALE GENOMIC DNA]</scope>
    <source>
        <strain evidence="3">NUM-2625</strain>
    </source>
</reference>
<keyword evidence="3" id="KW-1185">Reference proteome</keyword>
<feature type="transmembrane region" description="Helical" evidence="1">
    <location>
        <begin position="27"/>
        <end position="50"/>
    </location>
</feature>
<sequence length="171" mass="17064">MPPGAVPPGRAGAQPGRRPTSVTLAGIGDLVAALPLLLTAATLALLGLALRGDIRPAASAELLVGAGVALLVLAAMVVCGILTLRGRPAGRIGTYLLGCLFGLVGVLGCLGAVVRSFVVLAPVNVVGGFAAVLLVVTTVGPVVLLSLPSSREYFDPRRRPTASPPPVAAPR</sequence>
<feature type="transmembrane region" description="Helical" evidence="1">
    <location>
        <begin position="95"/>
        <end position="114"/>
    </location>
</feature>
<proteinExistence type="predicted"/>
<dbReference type="EMBL" id="BOPO01000111">
    <property type="protein sequence ID" value="GIL29971.1"/>
    <property type="molecule type" value="Genomic_DNA"/>
</dbReference>
<feature type="transmembrane region" description="Helical" evidence="1">
    <location>
        <begin position="62"/>
        <end position="83"/>
    </location>
</feature>
<evidence type="ECO:0000313" key="2">
    <source>
        <dbReference type="EMBL" id="GIL29971.1"/>
    </source>
</evidence>
<accession>A0A8J4AEQ8</accession>
<feature type="transmembrane region" description="Helical" evidence="1">
    <location>
        <begin position="126"/>
        <end position="147"/>
    </location>
</feature>
<keyword evidence="1" id="KW-1133">Transmembrane helix</keyword>
<evidence type="ECO:0000256" key="1">
    <source>
        <dbReference type="SAM" id="Phobius"/>
    </source>
</evidence>
<comment type="caution">
    <text evidence="2">The sequence shown here is derived from an EMBL/GenBank/DDBJ whole genome shotgun (WGS) entry which is preliminary data.</text>
</comment>
<protein>
    <submittedName>
        <fullName evidence="2">Uncharacterized protein</fullName>
    </submittedName>
</protein>
<evidence type="ECO:0000313" key="3">
    <source>
        <dbReference type="Proteomes" id="UP000614996"/>
    </source>
</evidence>
<organism evidence="2 3">
    <name type="scientific">Actinocatenispora comari</name>
    <dbReference type="NCBI Taxonomy" id="2807577"/>
    <lineage>
        <taxon>Bacteria</taxon>
        <taxon>Bacillati</taxon>
        <taxon>Actinomycetota</taxon>
        <taxon>Actinomycetes</taxon>
        <taxon>Micromonosporales</taxon>
        <taxon>Micromonosporaceae</taxon>
        <taxon>Actinocatenispora</taxon>
    </lineage>
</organism>
<name>A0A8J4AEQ8_9ACTN</name>